<keyword evidence="2" id="KW-1185">Reference proteome</keyword>
<evidence type="ECO:0008006" key="3">
    <source>
        <dbReference type="Google" id="ProtNLM"/>
    </source>
</evidence>
<protein>
    <recommendedName>
        <fullName evidence="3">Ig-like domain (Group 3)</fullName>
    </recommendedName>
</protein>
<reference evidence="1 2" key="1">
    <citation type="submission" date="2017-02" db="EMBL/GenBank/DDBJ databases">
        <authorList>
            <person name="Peterson S.W."/>
        </authorList>
    </citation>
    <scope>NUCLEOTIDE SEQUENCE [LARGE SCALE GENOMIC DNA]</scope>
    <source>
        <strain evidence="1 2">ATCC BAA-909</strain>
    </source>
</reference>
<evidence type="ECO:0000313" key="2">
    <source>
        <dbReference type="Proteomes" id="UP000190395"/>
    </source>
</evidence>
<dbReference type="Gene3D" id="2.60.40.10">
    <property type="entry name" value="Immunoglobulins"/>
    <property type="match status" value="1"/>
</dbReference>
<feature type="non-terminal residue" evidence="1">
    <location>
        <position position="1"/>
    </location>
</feature>
<gene>
    <name evidence="1" type="ORF">SAMN02745152_01162</name>
</gene>
<proteinExistence type="predicted"/>
<organism evidence="1 2">
    <name type="scientific">Treponema berlinense</name>
    <dbReference type="NCBI Taxonomy" id="225004"/>
    <lineage>
        <taxon>Bacteria</taxon>
        <taxon>Pseudomonadati</taxon>
        <taxon>Spirochaetota</taxon>
        <taxon>Spirochaetia</taxon>
        <taxon>Spirochaetales</taxon>
        <taxon>Treponemataceae</taxon>
        <taxon>Treponema</taxon>
    </lineage>
</organism>
<sequence length="2499" mass="266268">TENKEPYISTKASSEKITVSGVEYSLYNSTSVTVAAKAKDATTNVSNLLYNLNDEKDSSSSLVWKTVDNGNITVENLAQGLNTLKIKAADEAGNETSPFAISFFVDSLAPAEPALKSVDSDSDEGSMADFAAQNKQKLVNGKEDVTFTLEATDDTSGGENSYSGIASVELTKIGNKTLAKAISGTFVSEGTGKKVYSITIPAGELASGSANVTVKDKAGNATTLGMFNLLLDKNEPTVTLTAPADADSSTSELDVNKTISLSASASDNQTLDESSVYLEYSTDNANWEILTTENAGENYKAEWNSGILASGIDTSKFADKSTVHIRAAAKDEAGNTGYSDPVALYVNQDSDRPIVKIDNLARLGDGTFILKYGTNAQITGTLSDDDSTSSAVVEEFVISETSYTGSESVKGTTTFDKKTGDFTFTPSSKEDGEKTFYIYIKDNGGSEFYTTASTGTDSSGKTTYLKNPRIYLKTDALEDSLAASSFTYKSDSASPQVGNVEGKISSSAEKTSYSGISVSFVAGGDDSHLNLRVTANDANGIDGILLDVTDSSGNTLFKRATASVIAENAIDSSTNESDGNLKYYVNSSDSITESSDGTSYVWELASALDLGSVPTGSLTITVKPYDNSGLFGNGSYTFMVDNSGPAVKMTSPSSSTIVSGSSISVSGTATEIGSSSVDSIQWLIPTNEQNENLNSLEWKGELSKVSTASAWTFVFNGTDNALLSEYTKDSTYAPPDGDGVYTLPIYFKATDALGNYTICKDYSIRYNPDADRPVTQITYPDSSILTSEGYAVLGGTIRVTGTVEIPSGDSVAYQVYLQVSNDKGNFDDKNTAVTYGFKVLDADGLEKEWQSSQGSTASLNFADSTKRTDWWGIPATLYSSKTSWYIKINEDGEMDVKDDTNNVKIRVCGVGENGKVGLWSDAYSIHIDSQVPQYSDSPLLYQYSNSSELSTGDKFHNANPTSSQAYSSGIYLKGQWYLCTSVTDETNVKVNSVSIGSTSLSCGKDYFVWPETANNSSGNANGSEQKDSSGRNIAYVYIKIDTDKTSTQSYTITAEDSEDSGKNNISTATFEVNADNVAPVFSLNSSGKPVVTDGNDSEISMTKLKNSDHVVTFGSTATDTGSGFERIAFYFVRTFVRTVGEQKTVELPIPLNNGSAWENSSSAAYVGEIASSGSVGLQTDKDLTASDDTNYSDNALYGVTLSGNSTVNSSANTTTFTADSGISNYKFIRKGGIIKLSGIYYTISSVNVDEKAITVDGAISTTPTTAFVPAALIVDNTSAESIGTWSSGFVINGDDGDGIIESVKKSGSTWTWNASVYLDELKDGPVTLVTMAFDKAGNVRTLETPVMIANNTPRLAKVYLATDLNGDGKFSDNELGTSKMSDTNVIQKFYSALTNGISGRSQEVLTIESSQGSGNTGITMRNDLGLSFEFVGSGFEGYGSGNGQLFYKLDVAKPTATEGTVTDDYKFTEATSGIDGELVVATADTYDNTKNSTTAGIISSELTGFKIPTSKFNNDSETSGFKYNEWGDNNKINYIGVTLWDSTKGTTPGIGDTIDKQGNITEFGSQWTVVNIPLYIDLVDDQFPVPKIAAPTAVLVPSITDPTAHSPIGHVDLGSTLPAANFTGTSEEFDPKEFDTDTKISGTVVFTGTVTDEKRVESIYLTSKSFSSEAVDMEVATYESGKLTEKELPAGLTGLTFAITSNEFSTKNGHTVGWSLTVDTSKVEGVAASDVKFIVAAYDGTNKNASGSKVKPAEYQADIVPYITGIERSSTTKSTTTMNRSTYGEYPVAVGDTLKVSGWNFGTSPTVNVGTKPATASGADGTSFTIKIDAPEKSSGALTNSGELTVTNSGELTVTVNKMVSLNDKNNNASKSNLDSDGKFDNRYIRVWDVGHYFSQSSSGNIPTLIADKKGNLFSSWTMMGSGTVQLQRNLSSGTTGYSQKPSYAGYDQPDKITAFAVDNSKDNGDLSVLFLPANVGNGGKVTNIGYANGKNIGGAWGQGISNSLGNISVSMGQNKTVKITGNPTHAIDGTTNVAGFQIASYAMGREVSVFDAPRTARYGNKLHYTYYDSVNKALRYSYIDMDDYSLDTTSNAYRYNVDGWVLIDGTSTGIDRLHEKVVSPTGTKITSGVSREVVKTNTDIFGIYSTAIDSTSQYKEEKDGKKTAYDYTSDFSNLVATVKVSNKSYQTANVKMAQYSDMENAYSTNGISIALMYTDGSGNFKYDLHDLSSKPTYSDGAYTFTWDTSVSGETPTGCSRYTVAIYFGAKNIVSSGSSSSSAGKYQSLALTSNGKPVIVYYDAEHEQLKIAYCSASSNGATASNWTRQAIPDVRGGTYVQAKIDGDDCLHIMYRNSLGELCYLKSTYNPDNNPEKNGYKFGSPMTIDSSGTYGTLSVMKTDSGYVPCVSWLNSEGTANGVKYALLRDVDTGNGKTESLWDVQIVPAVVDGGNHYVSGGELVYVEGKSGSWSVKEDGVSMADCDSVVGFNTGRMDVVFLKSEK</sequence>
<dbReference type="EMBL" id="FUXC01000005">
    <property type="protein sequence ID" value="SJZ75670.1"/>
    <property type="molecule type" value="Genomic_DNA"/>
</dbReference>
<accession>A0A1T4N8P1</accession>
<dbReference type="GeneID" id="303368444"/>
<dbReference type="Proteomes" id="UP000190395">
    <property type="component" value="Unassembled WGS sequence"/>
</dbReference>
<dbReference type="STRING" id="225004.SAMN02745152_01162"/>
<dbReference type="OrthoDB" id="363270at2"/>
<name>A0A1T4N8P1_9SPIR</name>
<dbReference type="InterPro" id="IPR013783">
    <property type="entry name" value="Ig-like_fold"/>
</dbReference>
<dbReference type="RefSeq" id="WP_159443499.1">
    <property type="nucleotide sequence ID" value="NZ_FUXC01000005.1"/>
</dbReference>
<evidence type="ECO:0000313" key="1">
    <source>
        <dbReference type="EMBL" id="SJZ75670.1"/>
    </source>
</evidence>